<dbReference type="InterPro" id="IPR057561">
    <property type="entry name" value="NADase_transloc"/>
</dbReference>
<dbReference type="PANTHER" id="PTHR22576">
    <property type="entry name" value="MUCOSA ASSOCIATED LYMPHOID TISSUE LYMPHOMA TRANSLOCATION PROTEIN 1/PARACASPASE"/>
    <property type="match status" value="1"/>
</dbReference>
<proteinExistence type="predicted"/>
<organism evidence="4 5">
    <name type="scientific">Rhodoplanes azumiensis</name>
    <dbReference type="NCBI Taxonomy" id="1897628"/>
    <lineage>
        <taxon>Bacteria</taxon>
        <taxon>Pseudomonadati</taxon>
        <taxon>Pseudomonadota</taxon>
        <taxon>Alphaproteobacteria</taxon>
        <taxon>Hyphomicrobiales</taxon>
        <taxon>Nitrobacteraceae</taxon>
        <taxon>Rhodoplanes</taxon>
    </lineage>
</organism>
<feature type="region of interest" description="Disordered" evidence="1">
    <location>
        <begin position="345"/>
        <end position="379"/>
    </location>
</feature>
<dbReference type="Pfam" id="PF00656">
    <property type="entry name" value="Peptidase_C14"/>
    <property type="match status" value="1"/>
</dbReference>
<evidence type="ECO:0000259" key="3">
    <source>
        <dbReference type="PROSITE" id="PS50208"/>
    </source>
</evidence>
<protein>
    <submittedName>
        <fullName evidence="4">Caspase family protein</fullName>
    </submittedName>
</protein>
<dbReference type="InterPro" id="IPR052039">
    <property type="entry name" value="Caspase-related_regulators"/>
</dbReference>
<feature type="compositionally biased region" description="Pro residues" evidence="1">
    <location>
        <begin position="360"/>
        <end position="369"/>
    </location>
</feature>
<dbReference type="RefSeq" id="WP_378478292.1">
    <property type="nucleotide sequence ID" value="NZ_JBHUIW010000014.1"/>
</dbReference>
<dbReference type="Pfam" id="PF25302">
    <property type="entry name" value="NADase_transloc"/>
    <property type="match status" value="1"/>
</dbReference>
<evidence type="ECO:0000256" key="2">
    <source>
        <dbReference type="SAM" id="SignalP"/>
    </source>
</evidence>
<comment type="caution">
    <text evidence="4">The sequence shown here is derived from an EMBL/GenBank/DDBJ whole genome shotgun (WGS) entry which is preliminary data.</text>
</comment>
<dbReference type="EMBL" id="JBHUIW010000014">
    <property type="protein sequence ID" value="MFD2183129.1"/>
    <property type="molecule type" value="Genomic_DNA"/>
</dbReference>
<feature type="compositionally biased region" description="Low complexity" evidence="1">
    <location>
        <begin position="263"/>
        <end position="281"/>
    </location>
</feature>
<reference evidence="5" key="1">
    <citation type="journal article" date="2019" name="Int. J. Syst. Evol. Microbiol.">
        <title>The Global Catalogue of Microorganisms (GCM) 10K type strain sequencing project: providing services to taxonomists for standard genome sequencing and annotation.</title>
        <authorList>
            <consortium name="The Broad Institute Genomics Platform"/>
            <consortium name="The Broad Institute Genome Sequencing Center for Infectious Disease"/>
            <person name="Wu L."/>
            <person name="Ma J."/>
        </authorList>
    </citation>
    <scope>NUCLEOTIDE SEQUENCE [LARGE SCALE GENOMIC DNA]</scope>
    <source>
        <strain evidence="5">CGMCC 1.6774</strain>
    </source>
</reference>
<dbReference type="Gene3D" id="3.40.50.1460">
    <property type="match status" value="1"/>
</dbReference>
<dbReference type="NCBIfam" id="NF047619">
    <property type="entry name" value="NADase_discoid"/>
    <property type="match status" value="1"/>
</dbReference>
<keyword evidence="2" id="KW-0732">Signal</keyword>
<gene>
    <name evidence="4" type="ORF">ACFSOX_13300</name>
</gene>
<feature type="domain" description="Caspase family p20" evidence="3">
    <location>
        <begin position="28"/>
        <end position="105"/>
    </location>
</feature>
<sequence>MRNWMRAVFAVLLLVVAMAAGAEPAAAQERVALVIGNGAYRAATPLPNPPNDAADVAAALRRIGFTVIEGRDLDKPALEDKIRAFGRALDRASVALFFYAGHGLQVAGKNYLVPVDAKLERPGDLSFETVEVGQVLGQMEAEARVNLVFLDACRDNPLARTLARSLGTRSASVGTGLASIQSAVGTMIAYATQPDNVALDGEGRNSPFTAALLKHLPTPGLDIAVTMRRIRSDVVAATRSRQVPWDHSSLIGDVVLVPGGGAPPQTATQPPAPGPATTTTVPPSPAPSGPPSAAAAGRGQDADIAYWTSVKDTGDPAQLRSYIAAFPNGTFVALAHLRLQEIEARGGRPGDDRSKVAALPPSPGVPPRPRSPREDCASVSAPAGTDLYCASSVLDPQFGSSYGVRNLFGGDPGSAWVEGAAGDGTGEWVTVAFDGERTVHGLVVNNGYEKSTDLYVKNGRVQMLRLVFSTGETRSVTLQDRLGPQTVTLDRPVRAHWVQLVIDRTYRGTRYTDTALSKLTVLSERAR</sequence>
<accession>A0ABW5AJK1</accession>
<dbReference type="InterPro" id="IPR008979">
    <property type="entry name" value="Galactose-bd-like_sf"/>
</dbReference>
<dbReference type="PROSITE" id="PS50208">
    <property type="entry name" value="CASPASE_P20"/>
    <property type="match status" value="1"/>
</dbReference>
<dbReference type="SUPFAM" id="SSF52129">
    <property type="entry name" value="Caspase-like"/>
    <property type="match status" value="1"/>
</dbReference>
<name>A0ABW5AJK1_9BRAD</name>
<dbReference type="InterPro" id="IPR029030">
    <property type="entry name" value="Caspase-like_dom_sf"/>
</dbReference>
<feature type="region of interest" description="Disordered" evidence="1">
    <location>
        <begin position="256"/>
        <end position="299"/>
    </location>
</feature>
<feature type="chain" id="PRO_5046126309" evidence="2">
    <location>
        <begin position="23"/>
        <end position="527"/>
    </location>
</feature>
<evidence type="ECO:0000313" key="5">
    <source>
        <dbReference type="Proteomes" id="UP001597314"/>
    </source>
</evidence>
<dbReference type="InterPro" id="IPR011600">
    <property type="entry name" value="Pept_C14_caspase"/>
</dbReference>
<evidence type="ECO:0000256" key="1">
    <source>
        <dbReference type="SAM" id="MobiDB-lite"/>
    </source>
</evidence>
<dbReference type="InterPro" id="IPR001309">
    <property type="entry name" value="Pept_C14_p20"/>
</dbReference>
<dbReference type="PANTHER" id="PTHR22576:SF37">
    <property type="entry name" value="MUCOSA-ASSOCIATED LYMPHOID TISSUE LYMPHOMA TRANSLOCATION PROTEIN 1"/>
    <property type="match status" value="1"/>
</dbReference>
<feature type="compositionally biased region" description="Basic and acidic residues" evidence="1">
    <location>
        <begin position="345"/>
        <end position="355"/>
    </location>
</feature>
<dbReference type="SUPFAM" id="SSF49785">
    <property type="entry name" value="Galactose-binding domain-like"/>
    <property type="match status" value="1"/>
</dbReference>
<keyword evidence="5" id="KW-1185">Reference proteome</keyword>
<dbReference type="Proteomes" id="UP001597314">
    <property type="component" value="Unassembled WGS sequence"/>
</dbReference>
<dbReference type="Gene3D" id="2.60.120.260">
    <property type="entry name" value="Galactose-binding domain-like"/>
    <property type="match status" value="1"/>
</dbReference>
<feature type="signal peptide" evidence="2">
    <location>
        <begin position="1"/>
        <end position="22"/>
    </location>
</feature>
<evidence type="ECO:0000313" key="4">
    <source>
        <dbReference type="EMBL" id="MFD2183129.1"/>
    </source>
</evidence>